<organism evidence="1 2">
    <name type="scientific">Eleutherodactylus coqui</name>
    <name type="common">Puerto Rican coqui</name>
    <dbReference type="NCBI Taxonomy" id="57060"/>
    <lineage>
        <taxon>Eukaryota</taxon>
        <taxon>Metazoa</taxon>
        <taxon>Chordata</taxon>
        <taxon>Craniata</taxon>
        <taxon>Vertebrata</taxon>
        <taxon>Euteleostomi</taxon>
        <taxon>Amphibia</taxon>
        <taxon>Batrachia</taxon>
        <taxon>Anura</taxon>
        <taxon>Neobatrachia</taxon>
        <taxon>Hyloidea</taxon>
        <taxon>Eleutherodactylidae</taxon>
        <taxon>Eleutherodactylinae</taxon>
        <taxon>Eleutherodactylus</taxon>
        <taxon>Eleutherodactylus</taxon>
    </lineage>
</organism>
<accession>A0A8J6JYR7</accession>
<reference evidence="1" key="1">
    <citation type="thesis" date="2020" institute="ProQuest LLC" country="789 East Eisenhower Parkway, Ann Arbor, MI, USA">
        <title>Comparative Genomics and Chromosome Evolution.</title>
        <authorList>
            <person name="Mudd A.B."/>
        </authorList>
    </citation>
    <scope>NUCLEOTIDE SEQUENCE</scope>
    <source>
        <strain evidence="1">HN-11 Male</strain>
        <tissue evidence="1">Kidney and liver</tissue>
    </source>
</reference>
<gene>
    <name evidence="1" type="ORF">GDO78_021697</name>
</gene>
<keyword evidence="2" id="KW-1185">Reference proteome</keyword>
<dbReference type="AlphaFoldDB" id="A0A8J6JYR7"/>
<evidence type="ECO:0000313" key="2">
    <source>
        <dbReference type="Proteomes" id="UP000770717"/>
    </source>
</evidence>
<proteinExistence type="predicted"/>
<dbReference type="Proteomes" id="UP000770717">
    <property type="component" value="Unassembled WGS sequence"/>
</dbReference>
<evidence type="ECO:0000313" key="1">
    <source>
        <dbReference type="EMBL" id="KAG9468904.1"/>
    </source>
</evidence>
<name>A0A8J6JYR7_ELECQ</name>
<comment type="caution">
    <text evidence="1">The sequence shown here is derived from an EMBL/GenBank/DDBJ whole genome shotgun (WGS) entry which is preliminary data.</text>
</comment>
<dbReference type="EMBL" id="WNTK01000690">
    <property type="protein sequence ID" value="KAG9468904.1"/>
    <property type="molecule type" value="Genomic_DNA"/>
</dbReference>
<sequence length="99" mass="11015">MLPKPIFNPFKGNCHLPTEPSTKFLCCADDVFFILVCSPDPALSPAAQKSGSSQIAVWTLSHRLLQMPKLEAIVRPMAVKTTPRHPFFLPIHLPIEHSI</sequence>
<protein>
    <submittedName>
        <fullName evidence="1">Uncharacterized protein</fullName>
    </submittedName>
</protein>